<comment type="caution">
    <text evidence="4">The sequence shown here is derived from an EMBL/GenBank/DDBJ whole genome shotgun (WGS) entry which is preliminary data.</text>
</comment>
<dbReference type="Proteomes" id="UP000275356">
    <property type="component" value="Unassembled WGS sequence"/>
</dbReference>
<dbReference type="GO" id="GO:0016787">
    <property type="term" value="F:hydrolase activity"/>
    <property type="evidence" value="ECO:0007669"/>
    <property type="project" value="UniProtKB-KW"/>
</dbReference>
<gene>
    <name evidence="4" type="ORF">EDD28_1580</name>
</gene>
<dbReference type="InterPro" id="IPR037459">
    <property type="entry name" value="RhgT-like"/>
</dbReference>
<sequence length="240" mass="25802">MTTVTIHSYRDPMSTSTPATTRTIHLAGDSTVAPGPLDDTGVAGWGAALHEYVDLPVANRAIGGATTASFVADGRWRATLDAIEPGDLVLIQFGHNDQKEESLDAEGGYRANLARFVAQVGDRGGRPVLLTSVERCLFTDAGELRVSHGPYPRAVRRLARDADVPLIDLTVFTRWLYQHLGPAGSERLFGHRNPDDGSPDHTHFGAAGARTVAAYVAQEFRAILGLDDDVAPLGSWTHRP</sequence>
<dbReference type="EMBL" id="RKHQ01000001">
    <property type="protein sequence ID" value="ROR96987.1"/>
    <property type="molecule type" value="Genomic_DNA"/>
</dbReference>
<dbReference type="InterPro" id="IPR013830">
    <property type="entry name" value="SGNH_hydro"/>
</dbReference>
<protein>
    <submittedName>
        <fullName evidence="4">Lysophospholipase L1-like esterase</fullName>
    </submittedName>
</protein>
<accession>A0A3N2DB80</accession>
<keyword evidence="2" id="KW-0378">Hydrolase</keyword>
<dbReference type="SUPFAM" id="SSF52266">
    <property type="entry name" value="SGNH hydrolase"/>
    <property type="match status" value="1"/>
</dbReference>
<organism evidence="4 5">
    <name type="scientific">Salana multivorans</name>
    <dbReference type="NCBI Taxonomy" id="120377"/>
    <lineage>
        <taxon>Bacteria</taxon>
        <taxon>Bacillati</taxon>
        <taxon>Actinomycetota</taxon>
        <taxon>Actinomycetes</taxon>
        <taxon>Micrococcales</taxon>
        <taxon>Beutenbergiaceae</taxon>
        <taxon>Salana</taxon>
    </lineage>
</organism>
<feature type="domain" description="SGNH hydrolase-type esterase" evidence="3">
    <location>
        <begin position="28"/>
        <end position="210"/>
    </location>
</feature>
<evidence type="ECO:0000256" key="1">
    <source>
        <dbReference type="ARBA" id="ARBA00008668"/>
    </source>
</evidence>
<evidence type="ECO:0000313" key="5">
    <source>
        <dbReference type="Proteomes" id="UP000275356"/>
    </source>
</evidence>
<name>A0A3N2DB80_9MICO</name>
<evidence type="ECO:0000256" key="2">
    <source>
        <dbReference type="ARBA" id="ARBA00022801"/>
    </source>
</evidence>
<dbReference type="CDD" id="cd01821">
    <property type="entry name" value="Rhamnogalacturan_acetylesterase_like"/>
    <property type="match status" value="1"/>
</dbReference>
<dbReference type="InterPro" id="IPR036514">
    <property type="entry name" value="SGNH_hydro_sf"/>
</dbReference>
<dbReference type="PANTHER" id="PTHR43695:SF1">
    <property type="entry name" value="RHAMNOGALACTURONAN ACETYLESTERASE"/>
    <property type="match status" value="1"/>
</dbReference>
<evidence type="ECO:0000313" key="4">
    <source>
        <dbReference type="EMBL" id="ROR96987.1"/>
    </source>
</evidence>
<comment type="similarity">
    <text evidence="1">Belongs to the 'GDSL' lipolytic enzyme family.</text>
</comment>
<dbReference type="AlphaFoldDB" id="A0A3N2DB80"/>
<dbReference type="PANTHER" id="PTHR43695">
    <property type="entry name" value="PUTATIVE (AFU_ORTHOLOGUE AFUA_2G17250)-RELATED"/>
    <property type="match status" value="1"/>
</dbReference>
<keyword evidence="5" id="KW-1185">Reference proteome</keyword>
<dbReference type="Pfam" id="PF13472">
    <property type="entry name" value="Lipase_GDSL_2"/>
    <property type="match status" value="1"/>
</dbReference>
<proteinExistence type="inferred from homology"/>
<reference evidence="4 5" key="1">
    <citation type="submission" date="2018-11" db="EMBL/GenBank/DDBJ databases">
        <title>Sequencing the genomes of 1000 actinobacteria strains.</title>
        <authorList>
            <person name="Klenk H.-P."/>
        </authorList>
    </citation>
    <scope>NUCLEOTIDE SEQUENCE [LARGE SCALE GENOMIC DNA]</scope>
    <source>
        <strain evidence="4 5">DSM 13521</strain>
    </source>
</reference>
<evidence type="ECO:0000259" key="3">
    <source>
        <dbReference type="Pfam" id="PF13472"/>
    </source>
</evidence>
<dbReference type="Gene3D" id="3.40.50.1110">
    <property type="entry name" value="SGNH hydrolase"/>
    <property type="match status" value="1"/>
</dbReference>